<feature type="transmembrane region" description="Helical" evidence="6">
    <location>
        <begin position="60"/>
        <end position="78"/>
    </location>
</feature>
<dbReference type="Proteomes" id="UP000613011">
    <property type="component" value="Unassembled WGS sequence"/>
</dbReference>
<keyword evidence="5 6" id="KW-0472">Membrane</keyword>
<dbReference type="InterPro" id="IPR004477">
    <property type="entry name" value="ComEC_N"/>
</dbReference>
<evidence type="ECO:0000256" key="6">
    <source>
        <dbReference type="SAM" id="Phobius"/>
    </source>
</evidence>
<feature type="transmembrane region" description="Helical" evidence="6">
    <location>
        <begin position="370"/>
        <end position="389"/>
    </location>
</feature>
<dbReference type="PANTHER" id="PTHR30619">
    <property type="entry name" value="DNA INTERNALIZATION/COMPETENCE PROTEIN COMEC/REC2"/>
    <property type="match status" value="1"/>
</dbReference>
<dbReference type="Pfam" id="PF03772">
    <property type="entry name" value="Competence"/>
    <property type="match status" value="1"/>
</dbReference>
<dbReference type="InterPro" id="IPR036866">
    <property type="entry name" value="RibonucZ/Hydroxyglut_hydro"/>
</dbReference>
<dbReference type="NCBIfam" id="TIGR00361">
    <property type="entry name" value="ComEC_Rec2"/>
    <property type="match status" value="1"/>
</dbReference>
<dbReference type="Pfam" id="PF00753">
    <property type="entry name" value="Lactamase_B"/>
    <property type="match status" value="1"/>
</dbReference>
<dbReference type="CDD" id="cd07731">
    <property type="entry name" value="ComA-like_MBL-fold"/>
    <property type="match status" value="1"/>
</dbReference>
<dbReference type="InterPro" id="IPR004797">
    <property type="entry name" value="Competence_ComEC/Rec2"/>
</dbReference>
<dbReference type="InterPro" id="IPR001279">
    <property type="entry name" value="Metallo-B-lactamas"/>
</dbReference>
<evidence type="ECO:0000313" key="9">
    <source>
        <dbReference type="Proteomes" id="UP000613011"/>
    </source>
</evidence>
<keyword evidence="2" id="KW-1003">Cell membrane</keyword>
<feature type="transmembrane region" description="Helical" evidence="6">
    <location>
        <begin position="37"/>
        <end position="54"/>
    </location>
</feature>
<feature type="transmembrane region" description="Helical" evidence="6">
    <location>
        <begin position="304"/>
        <end position="323"/>
    </location>
</feature>
<dbReference type="SUPFAM" id="SSF56281">
    <property type="entry name" value="Metallo-hydrolase/oxidoreductase"/>
    <property type="match status" value="1"/>
</dbReference>
<evidence type="ECO:0000256" key="5">
    <source>
        <dbReference type="ARBA" id="ARBA00023136"/>
    </source>
</evidence>
<feature type="domain" description="Metallo-beta-lactamase" evidence="7">
    <location>
        <begin position="541"/>
        <end position="739"/>
    </location>
</feature>
<feature type="transmembrane region" description="Helical" evidence="6">
    <location>
        <begin position="488"/>
        <end position="506"/>
    </location>
</feature>
<dbReference type="GO" id="GO:0030420">
    <property type="term" value="P:establishment of competence for transformation"/>
    <property type="evidence" value="ECO:0007669"/>
    <property type="project" value="InterPro"/>
</dbReference>
<evidence type="ECO:0000256" key="1">
    <source>
        <dbReference type="ARBA" id="ARBA00004651"/>
    </source>
</evidence>
<dbReference type="PANTHER" id="PTHR30619:SF1">
    <property type="entry name" value="RECOMBINATION PROTEIN 2"/>
    <property type="match status" value="1"/>
</dbReference>
<protein>
    <submittedName>
        <fullName evidence="8">DNA internalization-related competence protein ComEC/Rec2</fullName>
    </submittedName>
</protein>
<accession>A0A936ZN91</accession>
<comment type="subcellular location">
    <subcellularLocation>
        <location evidence="1">Cell membrane</location>
        <topology evidence="1">Multi-pass membrane protein</topology>
    </subcellularLocation>
</comment>
<dbReference type="InterPro" id="IPR025405">
    <property type="entry name" value="DUF4131"/>
</dbReference>
<sequence length="798" mass="85924">MATVGAGRAGTGLAWVLGGVVAGAALQLQQVSLGPPATGWACMVAGLLLSWAAWRWRGLRLRPLLLLAAAVWIGFGAAEWRASMRSQQALSPDLQGRDLWVTGWVAGLPQPFERGQGFNFDIESARTPGGVAVSVPARVLLGWYADRNEDSADALPRLRAGDRWQFVVRLKAPHGAFNPHGFDAELWSWEQGLHAVGHVRATAAAPPPRQLGSSPRYLVERSRQWVRDAIRARIADPAHAGVVAALAVGDQRAISRADWDVFRATGVAHLVSISGLHVTLFAWLAAAGVGRCWRRSERLCLRLAAQQAGLVVGVLLATAYAVFSGWGVPSQRTIWMLAAISALRLSGLHWPWPLVWLLAGAVVVTLDPWALLQAGFWLSFIAVGVLFAAQRPAAGRLTDLLREQCVVTVALAPVTLLFFGQMSLVSLPANLVAIPWVTLVVTPLALAGVLVPPLWDLAGWSVGLLVAGLQVLAAWPLAVWSIAAPPTMLAWAAIAGGLVLVLRLPLPLRLMGLPLLLPVLLWQAPRPAPGGFELLAADVGQGSAVLVRTAGHSLLYDTGPRWSPDSEAGSRLLVPMLRALGERLDVVVVSHRDSDHSGGAAAVLGAHPDAQLWSSIDDAHELSTLRSLRRCEAGRRWRWDGVDFEFLHPQPADHESPSAKPNALSCVLRIAAGGRSALLAGDIERPQEHRLATTWAASGDASPLRADLLLVPHHGSRTSSSPLFLDLVRPRVALVQAGWANRFGHPAADVVARYRERGITVVSTVHCGAAHWRSREPLRVDCERVQRRRYWHHVAPGE</sequence>
<evidence type="ECO:0000256" key="2">
    <source>
        <dbReference type="ARBA" id="ARBA00022475"/>
    </source>
</evidence>
<feature type="transmembrane region" description="Helical" evidence="6">
    <location>
        <begin position="462"/>
        <end position="482"/>
    </location>
</feature>
<feature type="transmembrane region" description="Helical" evidence="6">
    <location>
        <begin position="401"/>
        <end position="421"/>
    </location>
</feature>
<dbReference type="Pfam" id="PF13567">
    <property type="entry name" value="DUF4131"/>
    <property type="match status" value="1"/>
</dbReference>
<dbReference type="InterPro" id="IPR052159">
    <property type="entry name" value="Competence_DNA_uptake"/>
</dbReference>
<keyword evidence="3 6" id="KW-0812">Transmembrane</keyword>
<feature type="transmembrane region" description="Helical" evidence="6">
    <location>
        <begin position="433"/>
        <end position="455"/>
    </location>
</feature>
<dbReference type="SMART" id="SM00849">
    <property type="entry name" value="Lactamase_B"/>
    <property type="match status" value="1"/>
</dbReference>
<dbReference type="NCBIfam" id="TIGR00360">
    <property type="entry name" value="ComEC_N-term"/>
    <property type="match status" value="1"/>
</dbReference>
<dbReference type="AlphaFoldDB" id="A0A936ZN91"/>
<dbReference type="GO" id="GO:0005886">
    <property type="term" value="C:plasma membrane"/>
    <property type="evidence" value="ECO:0007669"/>
    <property type="project" value="UniProtKB-SubCell"/>
</dbReference>
<evidence type="ECO:0000256" key="4">
    <source>
        <dbReference type="ARBA" id="ARBA00022989"/>
    </source>
</evidence>
<keyword evidence="9" id="KW-1185">Reference proteome</keyword>
<feature type="transmembrane region" description="Helical" evidence="6">
    <location>
        <begin position="261"/>
        <end position="284"/>
    </location>
</feature>
<comment type="caution">
    <text evidence="8">The sequence shown here is derived from an EMBL/GenBank/DDBJ whole genome shotgun (WGS) entry which is preliminary data.</text>
</comment>
<gene>
    <name evidence="8" type="ORF">JI739_08760</name>
</gene>
<organism evidence="8 9">
    <name type="scientific">Ramlibacter aurantiacus</name>
    <dbReference type="NCBI Taxonomy" id="2801330"/>
    <lineage>
        <taxon>Bacteria</taxon>
        <taxon>Pseudomonadati</taxon>
        <taxon>Pseudomonadota</taxon>
        <taxon>Betaproteobacteria</taxon>
        <taxon>Burkholderiales</taxon>
        <taxon>Comamonadaceae</taxon>
        <taxon>Ramlibacter</taxon>
    </lineage>
</organism>
<name>A0A936ZN91_9BURK</name>
<reference evidence="8" key="1">
    <citation type="submission" date="2021-01" db="EMBL/GenBank/DDBJ databases">
        <title>Ramlibacter sp. strain AW1 16S ribosomal RNA gene Genome sequencing and assembly.</title>
        <authorList>
            <person name="Kang M."/>
        </authorList>
    </citation>
    <scope>NUCLEOTIDE SEQUENCE</scope>
    <source>
        <strain evidence="8">AW1</strain>
    </source>
</reference>
<dbReference type="EMBL" id="JAEQNA010000002">
    <property type="protein sequence ID" value="MBL0420430.1"/>
    <property type="molecule type" value="Genomic_DNA"/>
</dbReference>
<evidence type="ECO:0000256" key="3">
    <source>
        <dbReference type="ARBA" id="ARBA00022692"/>
    </source>
</evidence>
<dbReference type="Gene3D" id="3.60.15.10">
    <property type="entry name" value="Ribonuclease Z/Hydroxyacylglutathione hydrolase-like"/>
    <property type="match status" value="1"/>
</dbReference>
<keyword evidence="4 6" id="KW-1133">Transmembrane helix</keyword>
<evidence type="ECO:0000313" key="8">
    <source>
        <dbReference type="EMBL" id="MBL0420430.1"/>
    </source>
</evidence>
<evidence type="ECO:0000259" key="7">
    <source>
        <dbReference type="SMART" id="SM00849"/>
    </source>
</evidence>
<proteinExistence type="predicted"/>
<feature type="transmembrane region" description="Helical" evidence="6">
    <location>
        <begin position="6"/>
        <end position="25"/>
    </location>
</feature>
<dbReference type="InterPro" id="IPR035681">
    <property type="entry name" value="ComA-like_MBL"/>
</dbReference>